<dbReference type="PROSITE" id="PS00324">
    <property type="entry name" value="ASPARTOKINASE"/>
    <property type="match status" value="1"/>
</dbReference>
<feature type="domain" description="Peptidase C1A papain C-terminal" evidence="5">
    <location>
        <begin position="67"/>
        <end position="284"/>
    </location>
</feature>
<dbReference type="AlphaFoldDB" id="A0AAP0CMW7"/>
<dbReference type="EMBL" id="JBCNJP010000022">
    <property type="protein sequence ID" value="KAK9058926.1"/>
    <property type="molecule type" value="Genomic_DNA"/>
</dbReference>
<evidence type="ECO:0000259" key="5">
    <source>
        <dbReference type="SMART" id="SM00645"/>
    </source>
</evidence>
<comment type="similarity">
    <text evidence="1">Belongs to the peptidase C1 family.</text>
</comment>
<dbReference type="SUPFAM" id="SSF53633">
    <property type="entry name" value="Carbamate kinase-like"/>
    <property type="match status" value="1"/>
</dbReference>
<dbReference type="InterPro" id="IPR039417">
    <property type="entry name" value="Peptidase_C1A_papain-like"/>
</dbReference>
<proteinExistence type="inferred from homology"/>
<dbReference type="GO" id="GO:0006508">
    <property type="term" value="P:proteolysis"/>
    <property type="evidence" value="ECO:0007669"/>
    <property type="project" value="InterPro"/>
</dbReference>
<dbReference type="Gene3D" id="3.90.70.10">
    <property type="entry name" value="Cysteine proteinases"/>
    <property type="match status" value="1"/>
</dbReference>
<dbReference type="InterPro" id="IPR018042">
    <property type="entry name" value="Aspartate_kinase_CS"/>
</dbReference>
<dbReference type="InterPro" id="IPR038765">
    <property type="entry name" value="Papain-like_cys_pep_sf"/>
</dbReference>
<evidence type="ECO:0000313" key="6">
    <source>
        <dbReference type="EMBL" id="KAK9058926.1"/>
    </source>
</evidence>
<keyword evidence="2" id="KW-0791">Threonine biosynthesis</keyword>
<accession>A0AAP0CMW7</accession>
<feature type="compositionally biased region" description="Polar residues" evidence="4">
    <location>
        <begin position="493"/>
        <end position="517"/>
    </location>
</feature>
<gene>
    <name evidence="6" type="ORF">SSX86_022056</name>
</gene>
<dbReference type="InterPro" id="IPR004147">
    <property type="entry name" value="ABC1_dom"/>
</dbReference>
<dbReference type="PRINTS" id="PR00705">
    <property type="entry name" value="PAPAIN"/>
</dbReference>
<keyword evidence="2" id="KW-0028">Amino-acid biosynthesis</keyword>
<dbReference type="InterPro" id="IPR000668">
    <property type="entry name" value="Peptidase_C1A_C"/>
</dbReference>
<dbReference type="SUPFAM" id="SSF54001">
    <property type="entry name" value="Cysteine proteinases"/>
    <property type="match status" value="1"/>
</dbReference>
<feature type="region of interest" description="Disordered" evidence="4">
    <location>
        <begin position="1"/>
        <end position="20"/>
    </location>
</feature>
<dbReference type="PANTHER" id="PTHR12411">
    <property type="entry name" value="CYSTEINE PROTEASE FAMILY C1-RELATED"/>
    <property type="match status" value="1"/>
</dbReference>
<comment type="caution">
    <text evidence="6">The sequence shown here is derived from an EMBL/GenBank/DDBJ whole genome shotgun (WGS) entry which is preliminary data.</text>
</comment>
<dbReference type="PROSITE" id="PS00139">
    <property type="entry name" value="THIOL_PROTEASE_CYS"/>
    <property type="match status" value="1"/>
</dbReference>
<dbReference type="InterPro" id="IPR000169">
    <property type="entry name" value="Pept_cys_AS"/>
</dbReference>
<evidence type="ECO:0000256" key="2">
    <source>
        <dbReference type="ARBA" id="ARBA00022697"/>
    </source>
</evidence>
<name>A0AAP0CMW7_9ASTR</name>
<keyword evidence="3" id="KW-1015">Disulfide bond</keyword>
<dbReference type="GO" id="GO:0008234">
    <property type="term" value="F:cysteine-type peptidase activity"/>
    <property type="evidence" value="ECO:0007669"/>
    <property type="project" value="InterPro"/>
</dbReference>
<reference evidence="6 7" key="1">
    <citation type="submission" date="2024-04" db="EMBL/GenBank/DDBJ databases">
        <title>The reference genome of an endangered Asteraceae, Deinandra increscens subsp. villosa, native to the Central Coast of California.</title>
        <authorList>
            <person name="Guilliams M."/>
            <person name="Hasenstab-Lehman K."/>
            <person name="Meyer R."/>
            <person name="Mcevoy S."/>
        </authorList>
    </citation>
    <scope>NUCLEOTIDE SEQUENCE [LARGE SCALE GENOMIC DNA]</scope>
    <source>
        <tissue evidence="6">Leaf</tissue>
    </source>
</reference>
<evidence type="ECO:0000256" key="1">
    <source>
        <dbReference type="ARBA" id="ARBA00008455"/>
    </source>
</evidence>
<dbReference type="SMART" id="SM00645">
    <property type="entry name" value="Pept_C1"/>
    <property type="match status" value="1"/>
</dbReference>
<dbReference type="Pfam" id="PF03109">
    <property type="entry name" value="ABC1"/>
    <property type="match status" value="1"/>
</dbReference>
<dbReference type="InterPro" id="IPR036393">
    <property type="entry name" value="AceGlu_kinase-like_sf"/>
</dbReference>
<dbReference type="InterPro" id="IPR042199">
    <property type="entry name" value="AsparK_Bifunc_asparK/hSer_DH"/>
</dbReference>
<sequence length="527" mass="58349">MKAHPKSPDGFTETPPPPPPVHRFEAVSSSSSFFRLTALAAASITVSPNSLRNYERSSEEIKKRINLPKQVDWRKSGAVTEVKNQRGLGNCWAFAAVAVVESLHKLVTGELVDLSVQQVTDCHSSNKQRECGGHPDVALAYIRDYGICLEKTYPFRGKYGDCDIAKAKFSPVVKIDGVCRVPYNELALQMAVASQPVVASISVNNDFDSYREGIFEKDCGENMSHTIAIVGYGTTKNGKRYWIIKNSWGTAKWGEKGYMRLLRDSKMEKYGGLCMILAYAYIPLKVAQQEDTYSKQKWVKVPMIYWNYTRKVVLTMEWMDGINLNNDVALKAASLNRKELIDKFGGSSVASAERMKEVVVLILSFPEESPVIVLISMGKTTNKLLVVCIILYILFPFSCRARCLGLENLCCAVTTLGKGGCDLATSTIGKALRLQEIQVMKLSKTLKPPMSLKLLGTYTNPMPQHQGGQVKVLEITSCLYPSGMPKFPLATPQMKSISDPSEPTTSHTMQGSNQLRNRSAKETLGLV</sequence>
<evidence type="ECO:0000256" key="4">
    <source>
        <dbReference type="SAM" id="MobiDB-lite"/>
    </source>
</evidence>
<feature type="region of interest" description="Disordered" evidence="4">
    <location>
        <begin position="493"/>
        <end position="527"/>
    </location>
</feature>
<dbReference type="GO" id="GO:0004072">
    <property type="term" value="F:aspartate kinase activity"/>
    <property type="evidence" value="ECO:0007669"/>
    <property type="project" value="InterPro"/>
</dbReference>
<dbReference type="Pfam" id="PF00112">
    <property type="entry name" value="Peptidase_C1"/>
    <property type="match status" value="1"/>
</dbReference>
<dbReference type="Proteomes" id="UP001408789">
    <property type="component" value="Unassembled WGS sequence"/>
</dbReference>
<organism evidence="6 7">
    <name type="scientific">Deinandra increscens subsp. villosa</name>
    <dbReference type="NCBI Taxonomy" id="3103831"/>
    <lineage>
        <taxon>Eukaryota</taxon>
        <taxon>Viridiplantae</taxon>
        <taxon>Streptophyta</taxon>
        <taxon>Embryophyta</taxon>
        <taxon>Tracheophyta</taxon>
        <taxon>Spermatophyta</taxon>
        <taxon>Magnoliopsida</taxon>
        <taxon>eudicotyledons</taxon>
        <taxon>Gunneridae</taxon>
        <taxon>Pentapetalae</taxon>
        <taxon>asterids</taxon>
        <taxon>campanulids</taxon>
        <taxon>Asterales</taxon>
        <taxon>Asteraceae</taxon>
        <taxon>Asteroideae</taxon>
        <taxon>Heliantheae alliance</taxon>
        <taxon>Madieae</taxon>
        <taxon>Madiinae</taxon>
        <taxon>Deinandra</taxon>
    </lineage>
</organism>
<dbReference type="InterPro" id="IPR013128">
    <property type="entry name" value="Peptidase_C1A"/>
</dbReference>
<dbReference type="Gene3D" id="3.40.1160.10">
    <property type="entry name" value="Acetylglutamate kinase-like"/>
    <property type="match status" value="1"/>
</dbReference>
<keyword evidence="7" id="KW-1185">Reference proteome</keyword>
<dbReference type="GO" id="GO:0009088">
    <property type="term" value="P:threonine biosynthetic process"/>
    <property type="evidence" value="ECO:0007669"/>
    <property type="project" value="UniProtKB-KW"/>
</dbReference>
<evidence type="ECO:0000313" key="7">
    <source>
        <dbReference type="Proteomes" id="UP001408789"/>
    </source>
</evidence>
<dbReference type="CDD" id="cd02248">
    <property type="entry name" value="Peptidase_C1A"/>
    <property type="match status" value="1"/>
</dbReference>
<evidence type="ECO:0000256" key="3">
    <source>
        <dbReference type="ARBA" id="ARBA00023157"/>
    </source>
</evidence>
<protein>
    <recommendedName>
        <fullName evidence="5">Peptidase C1A papain C-terminal domain-containing protein</fullName>
    </recommendedName>
</protein>
<dbReference type="Gene3D" id="1.20.120.1320">
    <property type="entry name" value="Aspartokinase, catalytic domain"/>
    <property type="match status" value="1"/>
</dbReference>